<dbReference type="OrthoDB" id="5872307at2"/>
<feature type="region of interest" description="Disordered" evidence="1">
    <location>
        <begin position="150"/>
        <end position="176"/>
    </location>
</feature>
<dbReference type="EMBL" id="FXXI01000003">
    <property type="protein sequence ID" value="SMS01019.1"/>
    <property type="molecule type" value="Genomic_DNA"/>
</dbReference>
<dbReference type="Proteomes" id="UP000196125">
    <property type="component" value="Unassembled WGS sequence"/>
</dbReference>
<sequence length="176" mass="20040">MRDLNEILDDVVRQFRLQYPQRVVTRNWQDRSAYADHELAPGILTLVYTGERPVGNVYATEIYLRAIGRLYCGAQASGIDVERQELEFLKQWRDFCSSAAVGNITIQSVATSQQKETPDGWFTCECIAGQYDLGSDLDWLPEGPANMPDKIFASQKPDIGQDHRDDYFPVSENENE</sequence>
<gene>
    <name evidence="2" type="ORF">SBX37_17870</name>
    <name evidence="3" type="ORF">VIM7927_02296</name>
</gene>
<evidence type="ECO:0000313" key="4">
    <source>
        <dbReference type="Proteomes" id="UP000196125"/>
    </source>
</evidence>
<dbReference type="AlphaFoldDB" id="A0A1Y6ITL0"/>
<name>A0A1Y6ITL0_9VIBR</name>
<evidence type="ECO:0000256" key="1">
    <source>
        <dbReference type="SAM" id="MobiDB-lite"/>
    </source>
</evidence>
<reference evidence="2 5" key="2">
    <citation type="submission" date="2023-11" db="EMBL/GenBank/DDBJ databases">
        <title>Plant-associative lifestyle of Vibrio porteresiae and its evolutionary dynamics.</title>
        <authorList>
            <person name="Rameshkumar N."/>
            <person name="Kirti K."/>
        </authorList>
    </citation>
    <scope>NUCLEOTIDE SEQUENCE [LARGE SCALE GENOMIC DNA]</scope>
    <source>
        <strain evidence="2 5">MSSRF38</strain>
    </source>
</reference>
<evidence type="ECO:0000313" key="5">
    <source>
        <dbReference type="Proteomes" id="UP001283366"/>
    </source>
</evidence>
<proteinExistence type="predicted"/>
<accession>A0A1Y6ITL0</accession>
<evidence type="ECO:0000313" key="2">
    <source>
        <dbReference type="EMBL" id="MDW6004728.1"/>
    </source>
</evidence>
<protein>
    <submittedName>
        <fullName evidence="3">Uncharacterized protein</fullName>
    </submittedName>
</protein>
<keyword evidence="5" id="KW-1185">Reference proteome</keyword>
<dbReference type="Proteomes" id="UP001283366">
    <property type="component" value="Unassembled WGS sequence"/>
</dbReference>
<reference evidence="3 4" key="1">
    <citation type="submission" date="2017-05" db="EMBL/GenBank/DDBJ databases">
        <authorList>
            <person name="Song R."/>
            <person name="Chenine A.L."/>
            <person name="Ruprecht R.M."/>
        </authorList>
    </citation>
    <scope>NUCLEOTIDE SEQUENCE [LARGE SCALE GENOMIC DNA]</scope>
    <source>
        <strain evidence="3 4">CECT 7927</strain>
    </source>
</reference>
<organism evidence="3 4">
    <name type="scientific">Vibrio mangrovi</name>
    <dbReference type="NCBI Taxonomy" id="474394"/>
    <lineage>
        <taxon>Bacteria</taxon>
        <taxon>Pseudomonadati</taxon>
        <taxon>Pseudomonadota</taxon>
        <taxon>Gammaproteobacteria</taxon>
        <taxon>Vibrionales</taxon>
        <taxon>Vibrionaceae</taxon>
        <taxon>Vibrio</taxon>
    </lineage>
</organism>
<dbReference type="EMBL" id="JAWRCO010000002">
    <property type="protein sequence ID" value="MDW6004728.1"/>
    <property type="molecule type" value="Genomic_DNA"/>
</dbReference>
<evidence type="ECO:0000313" key="3">
    <source>
        <dbReference type="EMBL" id="SMS01019.1"/>
    </source>
</evidence>
<dbReference type="RefSeq" id="WP_087481058.1">
    <property type="nucleotide sequence ID" value="NZ_AP024884.1"/>
</dbReference>